<feature type="domain" description="DUF5107" evidence="2">
    <location>
        <begin position="37"/>
        <end position="331"/>
    </location>
</feature>
<name>A0AAE3JQA5_9FLAO</name>
<dbReference type="SUPFAM" id="SSF48452">
    <property type="entry name" value="TPR-like"/>
    <property type="match status" value="4"/>
</dbReference>
<feature type="repeat" description="TPR" evidence="1">
    <location>
        <begin position="560"/>
        <end position="593"/>
    </location>
</feature>
<protein>
    <submittedName>
        <fullName evidence="3">DUF5107 domain-containing protein</fullName>
    </submittedName>
</protein>
<dbReference type="PANTHER" id="PTHR12558:SF13">
    <property type="entry name" value="CELL DIVISION CYCLE PROTEIN 27 HOMOLOG"/>
    <property type="match status" value="1"/>
</dbReference>
<dbReference type="PROSITE" id="PS50005">
    <property type="entry name" value="TPR"/>
    <property type="match status" value="2"/>
</dbReference>
<dbReference type="Gene3D" id="1.25.40.10">
    <property type="entry name" value="Tetratricopeptide repeat domain"/>
    <property type="match status" value="4"/>
</dbReference>
<dbReference type="InterPro" id="IPR019734">
    <property type="entry name" value="TPR_rpt"/>
</dbReference>
<organism evidence="3 4">
    <name type="scientific">Cerina litoralis</name>
    <dbReference type="NCBI Taxonomy" id="2874477"/>
    <lineage>
        <taxon>Bacteria</taxon>
        <taxon>Pseudomonadati</taxon>
        <taxon>Bacteroidota</taxon>
        <taxon>Flavobacteriia</taxon>
        <taxon>Flavobacteriales</taxon>
        <taxon>Flavobacteriaceae</taxon>
        <taxon>Cerina</taxon>
    </lineage>
</organism>
<evidence type="ECO:0000259" key="2">
    <source>
        <dbReference type="Pfam" id="PF17128"/>
    </source>
</evidence>
<keyword evidence="4" id="KW-1185">Reference proteome</keyword>
<dbReference type="Pfam" id="PF17128">
    <property type="entry name" value="DUF5107"/>
    <property type="match status" value="1"/>
</dbReference>
<proteinExistence type="predicted"/>
<dbReference type="EMBL" id="JAIRBC010000018">
    <property type="protein sequence ID" value="MCG2461654.1"/>
    <property type="molecule type" value="Genomic_DNA"/>
</dbReference>
<reference evidence="3" key="1">
    <citation type="submission" date="2023-02" db="EMBL/GenBank/DDBJ databases">
        <title>Genome of Flavobacteriaceae gen. nov. sp. strain F89.</title>
        <authorList>
            <person name="Wang Y."/>
        </authorList>
    </citation>
    <scope>NUCLEOTIDE SEQUENCE</scope>
    <source>
        <strain evidence="3">F89</strain>
    </source>
</reference>
<dbReference type="AlphaFoldDB" id="A0AAE3JQA5"/>
<sequence length="1079" mass="124342">MEVKVWESKITIPTYEIGPEDPNPSYFGSAWVYGRNYPYANQDDIGRTKNNREYIALYLENSYLRVLVLPELGSRIWSLYDKKGKREVWYRNNVVKPAEVGARGAWVSGGNELNFPANPPNEHSVTCFSPIDYEIRKNNNGSGTIIIGDIEKIQGMQWACYLTLYPDKAFLEQEAILFNRTNHPKIHIWFANASVQDEPDLRFIYPARSAYSAPEKIMTYPIHEGIDKSLARNIHHAQSIFVRGVRRDFFGTYFTKGNHGVVHVADYHEVPGKKIWHWGQGDDGQRWVDILTDPPSKQYAEIQSGRQTSEWDYEFLAPQKVEHLLEYWYPIRDMGNFVFANRELSINLEIISNDSKKTESLTIAVNATLHIKDANILVEADGSEIYCEKINLCPEEPYFKTITLQNPLPVSIPWVLSVFGDNKELIRYDTSELIDNNPNLLPFDEIDPSPAIMKGKSAELYVTEGLTYEGFKADIPLARELYRKALEIDSGYSKALFQLGKLEFLAGNYNLAGGYLKKALLRDRYNVGINYYLGLTNMKKNNLALAEDHLWVGVREENNTACLLALGQLMLSQAKYREAYKYLIRVIHIEANNFRAAFLASLALRKMGQILEAKILVTEKLSINPLDYFLNSELYFINKDLTDSSVKMTVAEKLTKFFERDVEICLSVQAEYSQLGFVEEGIHIMEFYLKHLAEAQDNAYPIIYYYLSYYLAEKGQEKKAIQYNDLAGRMPTDYVFPFRTETINVLQHALRLNPSDGRAHYYLGNLLFHKYRYDEGISEWEAAIKIEDNPVARRNLGQAYYKCHGNSEKAILHYQFAIRLNPFDYRYYCDFYDIAVKIEQTDLAFSIFQAAPDIVKSKSRFLSRYSALLLINGFYDRAIGILDSNEFIVMEGESNIHEIHVHAHLLKGWQLHLSGKGREAQIEYQRALTYPENQHVGQPVYANFSKIYFLIGLAFRSMEIEKEALEYWKKTTLESAIPMTYMDLVFGTEPSPHNEASYYKAMAHRMLGEEDQTKLLIDGLWTYCESIDSDDPEVLSQKYFLRGLVYKAKGLLGEADESFRKSLSFKADNLECIFGRVLK</sequence>
<dbReference type="Proteomes" id="UP001200642">
    <property type="component" value="Unassembled WGS sequence"/>
</dbReference>
<dbReference type="Pfam" id="PF13432">
    <property type="entry name" value="TPR_16"/>
    <property type="match status" value="1"/>
</dbReference>
<keyword evidence="1" id="KW-0802">TPR repeat</keyword>
<evidence type="ECO:0000313" key="3">
    <source>
        <dbReference type="EMBL" id="MCG2461654.1"/>
    </source>
</evidence>
<accession>A0AAE3JQA5</accession>
<dbReference type="InterPro" id="IPR011990">
    <property type="entry name" value="TPR-like_helical_dom_sf"/>
</dbReference>
<evidence type="ECO:0000313" key="4">
    <source>
        <dbReference type="Proteomes" id="UP001200642"/>
    </source>
</evidence>
<comment type="caution">
    <text evidence="3">The sequence shown here is derived from an EMBL/GenBank/DDBJ whole genome shotgun (WGS) entry which is preliminary data.</text>
</comment>
<dbReference type="SMART" id="SM00028">
    <property type="entry name" value="TPR"/>
    <property type="match status" value="8"/>
</dbReference>
<dbReference type="InterPro" id="IPR033396">
    <property type="entry name" value="DUF5107"/>
</dbReference>
<evidence type="ECO:0000256" key="1">
    <source>
        <dbReference type="PROSITE-ProRule" id="PRU00339"/>
    </source>
</evidence>
<dbReference type="RefSeq" id="WP_317902797.1">
    <property type="nucleotide sequence ID" value="NZ_JAIRBC010000018.1"/>
</dbReference>
<dbReference type="PANTHER" id="PTHR12558">
    <property type="entry name" value="CELL DIVISION CYCLE 16,23,27"/>
    <property type="match status" value="1"/>
</dbReference>
<gene>
    <name evidence="3" type="ORF">K8352_12910</name>
</gene>
<feature type="repeat" description="TPR" evidence="1">
    <location>
        <begin position="1036"/>
        <end position="1069"/>
    </location>
</feature>